<reference evidence="4" key="1">
    <citation type="submission" date="2006-06" db="EMBL/GenBank/DDBJ databases">
        <title>Complete sequence of Trichodesmium erythraeum IMS101.</title>
        <authorList>
            <consortium name="US DOE Joint Genome Institute"/>
            <person name="Copeland A."/>
            <person name="Lucas S."/>
            <person name="Lapidus A."/>
            <person name="Barry K."/>
            <person name="Detter J.C."/>
            <person name="Glavina del Rio T."/>
            <person name="Hammon N."/>
            <person name="Israni S."/>
            <person name="Dalin E."/>
            <person name="Tice H."/>
            <person name="Pitluck S."/>
            <person name="Kiss H."/>
            <person name="Munk A.C."/>
            <person name="Brettin T."/>
            <person name="Bruce D."/>
            <person name="Han C."/>
            <person name="Tapia R."/>
            <person name="Gilna P."/>
            <person name="Schmutz J."/>
            <person name="Larimer F."/>
            <person name="Land M."/>
            <person name="Hauser L."/>
            <person name="Kyrpides N."/>
            <person name="Kim E."/>
            <person name="Richardson P."/>
        </authorList>
    </citation>
    <scope>NUCLEOTIDE SEQUENCE [LARGE SCALE GENOMIC DNA]</scope>
    <source>
        <strain evidence="4">IMS101</strain>
    </source>
</reference>
<dbReference type="STRING" id="203124.Tery_0590"/>
<sequence length="462" mass="53132">MEFQELLTWAEQQVLAHTGKPLDDLQKAILCGTWEREKYSHIAKSYHCTEVHVKKVASLLWKTLSQSLGDGKQINKSNLRSTFQRWRVSNISHFRDIPHISHVSVCGNTSYRPAVIKQQQSDRFQPPNNSKPHIDRSEAPDLEYDCDRPAELATLKNLLLKKRSRLVAISGISGIGKTAIALQLLSQIEDEFDHIIWRSLRGAPTPETTLKSLIQFFDQTFQSRKNQKEEEQLSLIIEYLRNNRCLIILDDLHQVLEKDKLVGHYQPGYESYKNLFETIAELSHQSCIIFNTWELPLEILNLKNKNAPVSYLQLEGLGKAANKILQQADLLDQEKWSELINIYGGNPHWLKITATGIKDLFGGRVGEYLQYKPLFLAEELTVILKQHLSRLSELESQILLQISHQKEPVSISWLQEGSDRSYSNILNAIMSLGKRSLLEKIEVQKSTLFVVKPIFQEYLLQQ</sequence>
<dbReference type="eggNOG" id="COG1672">
    <property type="taxonomic scope" value="Bacteria"/>
</dbReference>
<name>Q118P0_TRIEI</name>
<dbReference type="Pfam" id="PF00931">
    <property type="entry name" value="NB-ARC"/>
    <property type="match status" value="1"/>
</dbReference>
<dbReference type="InterPro" id="IPR027417">
    <property type="entry name" value="P-loop_NTPase"/>
</dbReference>
<feature type="domain" description="NB-ARC" evidence="2">
    <location>
        <begin position="154"/>
        <end position="258"/>
    </location>
</feature>
<evidence type="ECO:0000313" key="4">
    <source>
        <dbReference type="EMBL" id="ABG50034.1"/>
    </source>
</evidence>
<dbReference type="InterPro" id="IPR002182">
    <property type="entry name" value="NB-ARC"/>
</dbReference>
<organism evidence="4">
    <name type="scientific">Trichodesmium erythraeum (strain IMS101)</name>
    <dbReference type="NCBI Taxonomy" id="203124"/>
    <lineage>
        <taxon>Bacteria</taxon>
        <taxon>Bacillati</taxon>
        <taxon>Cyanobacteriota</taxon>
        <taxon>Cyanophyceae</taxon>
        <taxon>Oscillatoriophycideae</taxon>
        <taxon>Oscillatoriales</taxon>
        <taxon>Microcoleaceae</taxon>
        <taxon>Trichodesmium</taxon>
    </lineage>
</organism>
<evidence type="ECO:0000259" key="2">
    <source>
        <dbReference type="Pfam" id="PF00931"/>
    </source>
</evidence>
<proteinExistence type="predicted"/>
<dbReference type="SUPFAM" id="SSF52540">
    <property type="entry name" value="P-loop containing nucleoside triphosphate hydrolases"/>
    <property type="match status" value="1"/>
</dbReference>
<dbReference type="OrthoDB" id="439684at2"/>
<dbReference type="EMBL" id="CP000393">
    <property type="protein sequence ID" value="ABG50034.1"/>
    <property type="molecule type" value="Genomic_DNA"/>
</dbReference>
<feature type="region of interest" description="Disordered" evidence="1">
    <location>
        <begin position="119"/>
        <end position="139"/>
    </location>
</feature>
<dbReference type="Gene3D" id="3.40.50.300">
    <property type="entry name" value="P-loop containing nucleotide triphosphate hydrolases"/>
    <property type="match status" value="1"/>
</dbReference>
<dbReference type="InterPro" id="IPR058651">
    <property type="entry name" value="HTH_VMAP-M9"/>
</dbReference>
<dbReference type="KEGG" id="ter:Tery_0590"/>
<dbReference type="HOGENOM" id="CLU_025923_0_0_3"/>
<dbReference type="AlphaFoldDB" id="Q118P0"/>
<protein>
    <submittedName>
        <fullName evidence="4">Uncharacterized protein</fullName>
    </submittedName>
</protein>
<dbReference type="GO" id="GO:0043531">
    <property type="term" value="F:ADP binding"/>
    <property type="evidence" value="ECO:0007669"/>
    <property type="project" value="InterPro"/>
</dbReference>
<accession>Q118P0</accession>
<evidence type="ECO:0000259" key="3">
    <source>
        <dbReference type="Pfam" id="PF26355"/>
    </source>
</evidence>
<feature type="domain" description="vWA-MoxR associated protein N-terminal HTH" evidence="3">
    <location>
        <begin position="1"/>
        <end position="85"/>
    </location>
</feature>
<dbReference type="Pfam" id="PF26355">
    <property type="entry name" value="HTH_VMAP-M9"/>
    <property type="match status" value="1"/>
</dbReference>
<feature type="compositionally biased region" description="Polar residues" evidence="1">
    <location>
        <begin position="119"/>
        <end position="131"/>
    </location>
</feature>
<gene>
    <name evidence="4" type="ordered locus">Tery_0590</name>
</gene>
<dbReference type="RefSeq" id="WP_011610428.1">
    <property type="nucleotide sequence ID" value="NC_008312.1"/>
</dbReference>
<evidence type="ECO:0000256" key="1">
    <source>
        <dbReference type="SAM" id="MobiDB-lite"/>
    </source>
</evidence>
<dbReference type="PRINTS" id="PR00364">
    <property type="entry name" value="DISEASERSIST"/>
</dbReference>